<dbReference type="AlphaFoldDB" id="A0A0N0NMA1"/>
<evidence type="ECO:0008006" key="3">
    <source>
        <dbReference type="Google" id="ProtNLM"/>
    </source>
</evidence>
<dbReference type="EMBL" id="LFJN01000013">
    <property type="protein sequence ID" value="KPI40108.1"/>
    <property type="molecule type" value="Genomic_DNA"/>
</dbReference>
<dbReference type="InterPro" id="IPR018750">
    <property type="entry name" value="DUF2306_membrane"/>
</dbReference>
<dbReference type="Proteomes" id="UP000038010">
    <property type="component" value="Unassembled WGS sequence"/>
</dbReference>
<organism evidence="1 2">
    <name type="scientific">Cyphellophora attinorum</name>
    <dbReference type="NCBI Taxonomy" id="1664694"/>
    <lineage>
        <taxon>Eukaryota</taxon>
        <taxon>Fungi</taxon>
        <taxon>Dikarya</taxon>
        <taxon>Ascomycota</taxon>
        <taxon>Pezizomycotina</taxon>
        <taxon>Eurotiomycetes</taxon>
        <taxon>Chaetothyriomycetidae</taxon>
        <taxon>Chaetothyriales</taxon>
        <taxon>Cyphellophoraceae</taxon>
        <taxon>Cyphellophora</taxon>
    </lineage>
</organism>
<dbReference type="GeneID" id="28732226"/>
<dbReference type="OrthoDB" id="193478at2759"/>
<dbReference type="RefSeq" id="XP_018000071.1">
    <property type="nucleotide sequence ID" value="XM_018140345.1"/>
</dbReference>
<proteinExistence type="predicted"/>
<sequence length="369" mass="40590">MAGNFFAEWLWRRPAALLGFQKRYNWPLFFIFAGALVGFSLARLQYLSPSIYATSSSPGEWYWQRAGHYRVGLYLHLGAILPAGLLLIWQFVPAIRHRAIIFHRINGYLVITLIMISHVGALMMVRRSFGGNLGFQSTMGLAVILTTTAIVLAVYNIKKLQIDQHRAWMLRAMVYIAFMLVISLFPNPICPPKLTTRLPSITFRIIMIISAVIISAIGSYNTTMLCGEVAFINRDGANSTYMALQYPSCTNSDASQPVIVHANLSGPSGENAGASLRMSSGLAAFLALALHVIGVEIYLRLTPREGERLRQVSATRQMEAGYKQPGSAGLVVQRFGDAEPWIMRGKEVSADEAAAMKARNASANGDLSA</sequence>
<dbReference type="STRING" id="1664694.A0A0N0NMA1"/>
<evidence type="ECO:0000313" key="1">
    <source>
        <dbReference type="EMBL" id="KPI40108.1"/>
    </source>
</evidence>
<dbReference type="Pfam" id="PF10067">
    <property type="entry name" value="DUF2306"/>
    <property type="match status" value="1"/>
</dbReference>
<accession>A0A0N0NMA1</accession>
<name>A0A0N0NMA1_9EURO</name>
<dbReference type="VEuPathDB" id="FungiDB:AB675_11493"/>
<evidence type="ECO:0000313" key="2">
    <source>
        <dbReference type="Proteomes" id="UP000038010"/>
    </source>
</evidence>
<gene>
    <name evidence="1" type="ORF">AB675_11493</name>
</gene>
<reference evidence="1 2" key="1">
    <citation type="submission" date="2015-06" db="EMBL/GenBank/DDBJ databases">
        <title>Draft genome of the ant-associated black yeast Phialophora attae CBS 131958.</title>
        <authorList>
            <person name="Moreno L.F."/>
            <person name="Stielow B.J."/>
            <person name="de Hoog S."/>
            <person name="Vicente V.A."/>
            <person name="Weiss V.A."/>
            <person name="de Vries M."/>
            <person name="Cruz L.M."/>
            <person name="Souza E.M."/>
        </authorList>
    </citation>
    <scope>NUCLEOTIDE SEQUENCE [LARGE SCALE GENOMIC DNA]</scope>
    <source>
        <strain evidence="1 2">CBS 131958</strain>
    </source>
</reference>
<comment type="caution">
    <text evidence="1">The sequence shown here is derived from an EMBL/GenBank/DDBJ whole genome shotgun (WGS) entry which is preliminary data.</text>
</comment>
<keyword evidence="2" id="KW-1185">Reference proteome</keyword>
<protein>
    <recommendedName>
        <fullName evidence="3">DUF2306 domain-containing protein</fullName>
    </recommendedName>
</protein>